<dbReference type="SUPFAM" id="SSF52374">
    <property type="entry name" value="Nucleotidylyl transferase"/>
    <property type="match status" value="1"/>
</dbReference>
<comment type="cofactor">
    <cofactor evidence="7">
        <name>Zn(2+)</name>
        <dbReference type="ChEBI" id="CHEBI:29105"/>
    </cofactor>
    <text evidence="7">Binds 1 zinc ion per subunit.</text>
</comment>
<keyword evidence="3 7" id="KW-0547">Nucleotide-binding</keyword>
<feature type="binding site" evidence="7">
    <location>
        <begin position="16"/>
        <end position="20"/>
    </location>
    <ligand>
        <name>L-glutamate</name>
        <dbReference type="ChEBI" id="CHEBI:29985"/>
    </ligand>
</feature>
<feature type="binding site" evidence="7">
    <location>
        <position position="245"/>
    </location>
    <ligand>
        <name>ATP</name>
        <dbReference type="ChEBI" id="CHEBI:30616"/>
    </ligand>
</feature>
<comment type="caution">
    <text evidence="10">The sequence shown here is derived from an EMBL/GenBank/DDBJ whole genome shotgun (WGS) entry which is preliminary data.</text>
</comment>
<keyword evidence="4 7" id="KW-0862">Zinc</keyword>
<dbReference type="EC" id="6.1.1.-" evidence="7"/>
<keyword evidence="8" id="KW-0648">Protein biosynthesis</keyword>
<comment type="function">
    <text evidence="7">Catalyzes the tRNA-independent activation of glutamate in presence of ATP and the subsequent transfer of glutamate onto a tRNA(Asp). Glutamate is transferred on the 2-amino-5-(4,5-dihydroxy-2-cyclopenten-1-yl) moiety of the queuosine in the wobble position of the QUC anticodon.</text>
</comment>
<name>A0ABQ6BPK2_9NEIS</name>
<feature type="binding site" evidence="7">
    <location>
        <position position="204"/>
    </location>
    <ligand>
        <name>L-glutamate</name>
        <dbReference type="ChEBI" id="CHEBI:29985"/>
    </ligand>
</feature>
<evidence type="ECO:0000313" key="10">
    <source>
        <dbReference type="EMBL" id="GLS03372.1"/>
    </source>
</evidence>
<dbReference type="PANTHER" id="PTHR43311">
    <property type="entry name" value="GLUTAMATE--TRNA LIGASE"/>
    <property type="match status" value="1"/>
</dbReference>
<dbReference type="Gene3D" id="3.40.50.620">
    <property type="entry name" value="HUPs"/>
    <property type="match status" value="1"/>
</dbReference>
<keyword evidence="1 7" id="KW-0436">Ligase</keyword>
<dbReference type="InterPro" id="IPR022380">
    <property type="entry name" value="Glu-Q_tRNA(Asp)_Synthase"/>
</dbReference>
<dbReference type="HAMAP" id="MF_01428">
    <property type="entry name" value="Glu_Q_tRNA_synth"/>
    <property type="match status" value="1"/>
</dbReference>
<feature type="binding site" evidence="7">
    <location>
        <position position="52"/>
    </location>
    <ligand>
        <name>L-glutamate</name>
        <dbReference type="ChEBI" id="CHEBI:29985"/>
    </ligand>
</feature>
<keyword evidence="6 7" id="KW-0030">Aminoacyl-tRNA synthetase</keyword>
<feature type="short sequence motif" description="'HIGH' region" evidence="7">
    <location>
        <begin position="19"/>
        <end position="29"/>
    </location>
</feature>
<feature type="binding site" evidence="7">
    <location>
        <position position="128"/>
    </location>
    <ligand>
        <name>Zn(2+)</name>
        <dbReference type="ChEBI" id="CHEBI:29105"/>
    </ligand>
</feature>
<dbReference type="InterPro" id="IPR014729">
    <property type="entry name" value="Rossmann-like_a/b/a_fold"/>
</dbReference>
<keyword evidence="2 7" id="KW-0479">Metal-binding</keyword>
<dbReference type="Pfam" id="PF00749">
    <property type="entry name" value="tRNA-synt_1c"/>
    <property type="match status" value="1"/>
</dbReference>
<evidence type="ECO:0000256" key="1">
    <source>
        <dbReference type="ARBA" id="ARBA00022598"/>
    </source>
</evidence>
<reference evidence="11" key="1">
    <citation type="journal article" date="2019" name="Int. J. Syst. Evol. Microbiol.">
        <title>The Global Catalogue of Microorganisms (GCM) 10K type strain sequencing project: providing services to taxonomists for standard genome sequencing and annotation.</title>
        <authorList>
            <consortium name="The Broad Institute Genomics Platform"/>
            <consortium name="The Broad Institute Genome Sequencing Center for Infectious Disease"/>
            <person name="Wu L."/>
            <person name="Ma J."/>
        </authorList>
    </citation>
    <scope>NUCLEOTIDE SEQUENCE [LARGE SCALE GENOMIC DNA]</scope>
    <source>
        <strain evidence="11">NBRC 104970</strain>
    </source>
</reference>
<feature type="binding site" evidence="7">
    <location>
        <position position="108"/>
    </location>
    <ligand>
        <name>Zn(2+)</name>
        <dbReference type="ChEBI" id="CHEBI:29105"/>
    </ligand>
</feature>
<evidence type="ECO:0000259" key="9">
    <source>
        <dbReference type="Pfam" id="PF00749"/>
    </source>
</evidence>
<dbReference type="EMBL" id="BSOZ01000004">
    <property type="protein sequence ID" value="GLS03372.1"/>
    <property type="molecule type" value="Genomic_DNA"/>
</dbReference>
<dbReference type="PRINTS" id="PR00987">
    <property type="entry name" value="TRNASYNTHGLU"/>
</dbReference>
<comment type="similarity">
    <text evidence="7">Belongs to the class-I aminoacyl-tRNA synthetase family. GluQ subfamily.</text>
</comment>
<keyword evidence="11" id="KW-1185">Reference proteome</keyword>
<evidence type="ECO:0000313" key="11">
    <source>
        <dbReference type="Proteomes" id="UP001156836"/>
    </source>
</evidence>
<dbReference type="NCBIfam" id="TIGR03838">
    <property type="entry name" value="queuosine_YadB"/>
    <property type="match status" value="1"/>
</dbReference>
<evidence type="ECO:0000256" key="7">
    <source>
        <dbReference type="HAMAP-Rule" id="MF_01428"/>
    </source>
</evidence>
<evidence type="ECO:0000256" key="8">
    <source>
        <dbReference type="RuleBase" id="RU363037"/>
    </source>
</evidence>
<organism evidence="10 11">
    <name type="scientific">Chitiniphilus shinanonensis</name>
    <dbReference type="NCBI Taxonomy" id="553088"/>
    <lineage>
        <taxon>Bacteria</taxon>
        <taxon>Pseudomonadati</taxon>
        <taxon>Pseudomonadota</taxon>
        <taxon>Betaproteobacteria</taxon>
        <taxon>Neisseriales</taxon>
        <taxon>Chitinibacteraceae</taxon>
        <taxon>Chitiniphilus</taxon>
    </lineage>
</organism>
<dbReference type="PANTHER" id="PTHR43311:SF1">
    <property type="entry name" value="GLUTAMYL-Q TRNA(ASP) SYNTHETASE"/>
    <property type="match status" value="1"/>
</dbReference>
<keyword evidence="5 7" id="KW-0067">ATP-binding</keyword>
<evidence type="ECO:0000256" key="3">
    <source>
        <dbReference type="ARBA" id="ARBA00022741"/>
    </source>
</evidence>
<dbReference type="InterPro" id="IPR020058">
    <property type="entry name" value="Glu/Gln-tRNA-synth_Ib_cat-dom"/>
</dbReference>
<dbReference type="InterPro" id="IPR000924">
    <property type="entry name" value="Glu/Gln-tRNA-synth"/>
</dbReference>
<evidence type="ECO:0000256" key="6">
    <source>
        <dbReference type="ARBA" id="ARBA00023146"/>
    </source>
</evidence>
<evidence type="ECO:0000256" key="5">
    <source>
        <dbReference type="ARBA" id="ARBA00022840"/>
    </source>
</evidence>
<protein>
    <recommendedName>
        <fullName evidence="7">Glutamyl-Q tRNA(Asp) synthetase</fullName>
        <shortName evidence="7">Glu-Q-RSs</shortName>
        <ecNumber evidence="7">6.1.1.-</ecNumber>
    </recommendedName>
</protein>
<evidence type="ECO:0000256" key="4">
    <source>
        <dbReference type="ARBA" id="ARBA00022833"/>
    </source>
</evidence>
<dbReference type="NCBIfam" id="NF004314">
    <property type="entry name" value="PRK05710.1-3"/>
    <property type="match status" value="1"/>
</dbReference>
<proteinExistence type="inferred from homology"/>
<feature type="short sequence motif" description="'KMSKS' region" evidence="7">
    <location>
        <begin position="242"/>
        <end position="246"/>
    </location>
</feature>
<gene>
    <name evidence="7 10" type="primary">gluQ</name>
    <name evidence="10" type="ORF">GCM10007860_05150</name>
</gene>
<accession>A0ABQ6BPK2</accession>
<evidence type="ECO:0000256" key="2">
    <source>
        <dbReference type="ARBA" id="ARBA00022723"/>
    </source>
</evidence>
<dbReference type="NCBIfam" id="NF004315">
    <property type="entry name" value="PRK05710.1-4"/>
    <property type="match status" value="1"/>
</dbReference>
<feature type="binding site" evidence="7">
    <location>
        <position position="110"/>
    </location>
    <ligand>
        <name>Zn(2+)</name>
        <dbReference type="ChEBI" id="CHEBI:29105"/>
    </ligand>
</feature>
<sequence>MAASSASHPAPRYRGRFAPSPTGDLHLGSLLAAVASYLEARVRGGEWLLRIEDLDPPRVMAGAAQRIMAALEHYGFEWDGEVVWQSARLDRYEAALARLIEAGAVYPCTCSRKEVAAIAHAGVEGPVYPGTCRAGMAKGRPLRAWRVRVDNEPIVYHDAVQGACSQRLQSDVGDFVVRRGDGLFAYQLAVVVDDAEQGINAVVRGADLLDSTPRQIHLQRLLGYPQPSYAHVPVLVNERGEKLSKQTLAAPLDRQRPGESLCRVLGLLGQAPPAELARGGLTECWNWAFAHWRMQSVPPQRHIEC</sequence>
<feature type="binding site" evidence="7">
    <location>
        <position position="186"/>
    </location>
    <ligand>
        <name>L-glutamate</name>
        <dbReference type="ChEBI" id="CHEBI:29985"/>
    </ligand>
</feature>
<dbReference type="Proteomes" id="UP001156836">
    <property type="component" value="Unassembled WGS sequence"/>
</dbReference>
<feature type="domain" description="Glutamyl/glutaminyl-tRNA synthetase class Ib catalytic" evidence="9">
    <location>
        <begin position="14"/>
        <end position="250"/>
    </location>
</feature>
<dbReference type="RefSeq" id="WP_018747968.1">
    <property type="nucleotide sequence ID" value="NZ_BSOZ01000004.1"/>
</dbReference>
<feature type="binding site" evidence="7">
    <location>
        <position position="132"/>
    </location>
    <ligand>
        <name>Zn(2+)</name>
        <dbReference type="ChEBI" id="CHEBI:29105"/>
    </ligand>
</feature>
<dbReference type="InterPro" id="IPR049940">
    <property type="entry name" value="GluQ/Sye"/>
</dbReference>